<evidence type="ECO:0000313" key="4">
    <source>
        <dbReference type="Proteomes" id="UP001235939"/>
    </source>
</evidence>
<feature type="coiled-coil region" evidence="1">
    <location>
        <begin position="108"/>
        <end position="135"/>
    </location>
</feature>
<evidence type="ECO:0000259" key="2">
    <source>
        <dbReference type="PROSITE" id="PS51777"/>
    </source>
</evidence>
<dbReference type="PANTHER" id="PTHR13886:SF4">
    <property type="entry name" value="JNK-INTERACTING PROTEIN 3"/>
    <property type="match status" value="1"/>
</dbReference>
<dbReference type="PANTHER" id="PTHR13886">
    <property type="entry name" value="JNK/SAPK-ASSOCIATED PROTEIN"/>
    <property type="match status" value="1"/>
</dbReference>
<evidence type="ECO:0000313" key="3">
    <source>
        <dbReference type="EMBL" id="UYV62533.1"/>
    </source>
</evidence>
<dbReference type="InterPro" id="IPR039911">
    <property type="entry name" value="JIP3/JIP4"/>
</dbReference>
<dbReference type="SUPFAM" id="SSF50998">
    <property type="entry name" value="Quinoprotein alcohol dehydrogenase-like"/>
    <property type="match status" value="1"/>
</dbReference>
<dbReference type="InterPro" id="IPR034744">
    <property type="entry name" value="RH2"/>
</dbReference>
<protein>
    <submittedName>
        <fullName evidence="3">SPAG9</fullName>
    </submittedName>
</protein>
<keyword evidence="4" id="KW-1185">Reference proteome</keyword>
<proteinExistence type="predicted"/>
<dbReference type="InterPro" id="IPR011047">
    <property type="entry name" value="Quinoprotein_ADH-like_sf"/>
</dbReference>
<keyword evidence="1" id="KW-0175">Coiled coil</keyword>
<name>A0ABY6K3T3_9ARAC</name>
<sequence length="730" mass="81304">MAQRKRFTRVEMARVLMERNQYKERLMELQEAVRWADMIRAASKDSAASGDAKKGRSSIWRFFSSLFSSTDKPDHRVQYNAPSDQVSPALDLARRHRNRSMEFVDSEITSEKIQKQRAKERREQYRQVRAHVRREDGRVQAYGWSLPSAPQPHSVPAPVYCRPLVEKDPGLKIWCAAGINLTGGNTKDGGAMVGASVFYSNPPPQPEQLPPDVSEVDKLERELQLGVDAGEGPEEEGTGAPGARAEFLCVDLCLHPRQQCGDSGGCQQPRGCTRHLPCVCLPPPGHRFYPWYGTLVVGTAIPVTRVCTAQAEGTDEPDGAEEERERFRQWVVVKDPPELVKDGVNAIPRHNPLALSQMEKISSVLPTMWLGAQNGKLYVHSSVAQWFRCIDSVQLPDAILTIVHIRGRVFVSLANGSVAIFHRSSDGQWDLGNYHLLDLGQPNHSIRCMAVVHDKIWCGITNHVHIIDAKTLTVELPTSWRCAVQAGFVAHPRKESQVRLLAWAGDGVWLSLRLDSTLRLFHAHTHQHLQDLDLEPCVTRMLGTGQLGFSFVRITSLLISSSRLWIGTGNGVIISVPLSDSKLALNWQSIWGKPNNVISQFLIISHLECVCPEEEEEGQPGDEATTRVRVYSDCKEAVTPGSYIPHVDITKAQLSFHGHRDAVKFFVAVPGTDSHSGCHGNWLKLWVFPVGTGSNPFRNHSSKSSSKQSPEPCKYMLVMSGGEGYIDFRL</sequence>
<dbReference type="Pfam" id="PF19056">
    <property type="entry name" value="WD40_2"/>
    <property type="match status" value="1"/>
</dbReference>
<dbReference type="Proteomes" id="UP001235939">
    <property type="component" value="Chromosome 02"/>
</dbReference>
<evidence type="ECO:0000256" key="1">
    <source>
        <dbReference type="SAM" id="Coils"/>
    </source>
</evidence>
<organism evidence="3 4">
    <name type="scientific">Cordylochernes scorpioides</name>
    <dbReference type="NCBI Taxonomy" id="51811"/>
    <lineage>
        <taxon>Eukaryota</taxon>
        <taxon>Metazoa</taxon>
        <taxon>Ecdysozoa</taxon>
        <taxon>Arthropoda</taxon>
        <taxon>Chelicerata</taxon>
        <taxon>Arachnida</taxon>
        <taxon>Pseudoscorpiones</taxon>
        <taxon>Cheliferoidea</taxon>
        <taxon>Chernetidae</taxon>
        <taxon>Cordylochernes</taxon>
    </lineage>
</organism>
<accession>A0ABY6K3T3</accession>
<dbReference type="EMBL" id="CP092864">
    <property type="protein sequence ID" value="UYV62533.1"/>
    <property type="molecule type" value="Genomic_DNA"/>
</dbReference>
<reference evidence="3 4" key="1">
    <citation type="submission" date="2022-01" db="EMBL/GenBank/DDBJ databases">
        <title>A chromosomal length assembly of Cordylochernes scorpioides.</title>
        <authorList>
            <person name="Zeh D."/>
            <person name="Zeh J."/>
        </authorList>
    </citation>
    <scope>NUCLEOTIDE SEQUENCE [LARGE SCALE GENOMIC DNA]</scope>
    <source>
        <strain evidence="3">IN4F17</strain>
        <tissue evidence="3">Whole Body</tissue>
    </source>
</reference>
<feature type="domain" description="RH2" evidence="2">
    <location>
        <begin position="4"/>
        <end position="71"/>
    </location>
</feature>
<feature type="non-terminal residue" evidence="3">
    <location>
        <position position="730"/>
    </location>
</feature>
<dbReference type="PROSITE" id="PS51777">
    <property type="entry name" value="RH2"/>
    <property type="match status" value="1"/>
</dbReference>
<gene>
    <name evidence="3" type="ORF">LAZ67_2000959</name>
</gene>